<protein>
    <submittedName>
        <fullName evidence="2">Uncharacterized protein</fullName>
    </submittedName>
</protein>
<proteinExistence type="predicted"/>
<comment type="caution">
    <text evidence="2">The sequence shown here is derived from an EMBL/GenBank/DDBJ whole genome shotgun (WGS) entry which is preliminary data.</text>
</comment>
<feature type="compositionally biased region" description="Basic and acidic residues" evidence="1">
    <location>
        <begin position="181"/>
        <end position="205"/>
    </location>
</feature>
<feature type="region of interest" description="Disordered" evidence="1">
    <location>
        <begin position="175"/>
        <end position="205"/>
    </location>
</feature>
<evidence type="ECO:0000256" key="1">
    <source>
        <dbReference type="SAM" id="MobiDB-lite"/>
    </source>
</evidence>
<evidence type="ECO:0000313" key="3">
    <source>
        <dbReference type="Proteomes" id="UP001151760"/>
    </source>
</evidence>
<dbReference type="EMBL" id="BQNB010009450">
    <property type="protein sequence ID" value="GJS63706.1"/>
    <property type="molecule type" value="Genomic_DNA"/>
</dbReference>
<name>A0ABQ4XFX1_9ASTR</name>
<reference evidence="2" key="2">
    <citation type="submission" date="2022-01" db="EMBL/GenBank/DDBJ databases">
        <authorList>
            <person name="Yamashiro T."/>
            <person name="Shiraishi A."/>
            <person name="Satake H."/>
            <person name="Nakayama K."/>
        </authorList>
    </citation>
    <scope>NUCLEOTIDE SEQUENCE</scope>
</reference>
<reference evidence="2" key="1">
    <citation type="journal article" date="2022" name="Int. J. Mol. Sci.">
        <title>Draft Genome of Tanacetum Coccineum: Genomic Comparison of Closely Related Tanacetum-Family Plants.</title>
        <authorList>
            <person name="Yamashiro T."/>
            <person name="Shiraishi A."/>
            <person name="Nakayama K."/>
            <person name="Satake H."/>
        </authorList>
    </citation>
    <scope>NUCLEOTIDE SEQUENCE</scope>
</reference>
<keyword evidence="3" id="KW-1185">Reference proteome</keyword>
<organism evidence="2 3">
    <name type="scientific">Tanacetum coccineum</name>
    <dbReference type="NCBI Taxonomy" id="301880"/>
    <lineage>
        <taxon>Eukaryota</taxon>
        <taxon>Viridiplantae</taxon>
        <taxon>Streptophyta</taxon>
        <taxon>Embryophyta</taxon>
        <taxon>Tracheophyta</taxon>
        <taxon>Spermatophyta</taxon>
        <taxon>Magnoliopsida</taxon>
        <taxon>eudicotyledons</taxon>
        <taxon>Gunneridae</taxon>
        <taxon>Pentapetalae</taxon>
        <taxon>asterids</taxon>
        <taxon>campanulids</taxon>
        <taxon>Asterales</taxon>
        <taxon>Asteraceae</taxon>
        <taxon>Asteroideae</taxon>
        <taxon>Anthemideae</taxon>
        <taxon>Anthemidinae</taxon>
        <taxon>Tanacetum</taxon>
    </lineage>
</organism>
<dbReference type="Proteomes" id="UP001151760">
    <property type="component" value="Unassembled WGS sequence"/>
</dbReference>
<sequence>MSKMLYTRFTKIIIDYILSHNKNIPRKSDSKLHISQNDQPITKLLITTNGDDKFEMEVPEAMISDAIKKKGGYTYYMAKKVESKIANSISIQEPHTQQRRRSQLTIHNQLDDTVADTYDKWGQKLKGLTVDDPAVQSLLDLRKRSKSSRLDSLKQKKQVIVGEQLNVLSYHISSTKLTPRQSKEADAKGEKTMRKIKLQEEHTSS</sequence>
<gene>
    <name evidence="2" type="ORF">Tco_0678270</name>
</gene>
<evidence type="ECO:0000313" key="2">
    <source>
        <dbReference type="EMBL" id="GJS63706.1"/>
    </source>
</evidence>
<accession>A0ABQ4XFX1</accession>